<comment type="caution">
    <text evidence="5">The sequence shown here is derived from an EMBL/GenBank/DDBJ whole genome shotgun (WGS) entry which is preliminary data.</text>
</comment>
<dbReference type="InterPro" id="IPR050679">
    <property type="entry name" value="Bact_HTH_transcr_reg"/>
</dbReference>
<keyword evidence="2" id="KW-0238">DNA-binding</keyword>
<dbReference type="RefSeq" id="WP_212021868.1">
    <property type="nucleotide sequence ID" value="NZ_JAAFYZ010000373.1"/>
</dbReference>
<keyword evidence="3" id="KW-0804">Transcription</keyword>
<dbReference type="SUPFAM" id="SSF46785">
    <property type="entry name" value="Winged helix' DNA-binding domain"/>
    <property type="match status" value="1"/>
</dbReference>
<dbReference type="Proteomes" id="UP000730482">
    <property type="component" value="Unassembled WGS sequence"/>
</dbReference>
<proteinExistence type="predicted"/>
<protein>
    <submittedName>
        <fullName evidence="5">GntR family transcriptional regulator</fullName>
    </submittedName>
</protein>
<dbReference type="EMBL" id="JAAFYZ010000373">
    <property type="protein sequence ID" value="MBS2554432.1"/>
    <property type="molecule type" value="Genomic_DNA"/>
</dbReference>
<evidence type="ECO:0000313" key="6">
    <source>
        <dbReference type="Proteomes" id="UP000730482"/>
    </source>
</evidence>
<dbReference type="InterPro" id="IPR000524">
    <property type="entry name" value="Tscrpt_reg_HTH_GntR"/>
</dbReference>
<dbReference type="PANTHER" id="PTHR44846">
    <property type="entry name" value="MANNOSYL-D-GLYCERATE TRANSPORT/METABOLISM SYSTEM REPRESSOR MNGR-RELATED"/>
    <property type="match status" value="1"/>
</dbReference>
<keyword evidence="1" id="KW-0805">Transcription regulation</keyword>
<keyword evidence="6" id="KW-1185">Reference proteome</keyword>
<gene>
    <name evidence="5" type="ORF">KGQ19_47020</name>
</gene>
<sequence length="234" mass="25613">MARIVRNDKLYQQVTDGIRDDINQDVYQPGDALPSEARMIEEYGVSRTTLRQALVILRTEGLIEIRHGKGAFVRRRNAAATVLHRPRTEPLQTISEARIRRQDADATTAALIGVPEGSALYICEATATDPTTGRRVLTRTVLPFTAAEGTELEADPFPERPAQLARLSARHGKLTATEYVQARMPTPNETTALALPDITPLLETTLVTVAKGKTVLAETETTSAEGNRLAYPAK</sequence>
<evidence type="ECO:0000256" key="1">
    <source>
        <dbReference type="ARBA" id="ARBA00023015"/>
    </source>
</evidence>
<dbReference type="PANTHER" id="PTHR44846:SF17">
    <property type="entry name" value="GNTR-FAMILY TRANSCRIPTIONAL REGULATOR"/>
    <property type="match status" value="1"/>
</dbReference>
<name>A0ABS5L870_9ACTN</name>
<dbReference type="PROSITE" id="PS50949">
    <property type="entry name" value="HTH_GNTR"/>
    <property type="match status" value="1"/>
</dbReference>
<evidence type="ECO:0000259" key="4">
    <source>
        <dbReference type="PROSITE" id="PS50949"/>
    </source>
</evidence>
<dbReference type="PRINTS" id="PR00035">
    <property type="entry name" value="HTHGNTR"/>
</dbReference>
<evidence type="ECO:0000256" key="3">
    <source>
        <dbReference type="ARBA" id="ARBA00023163"/>
    </source>
</evidence>
<dbReference type="Gene3D" id="3.40.1410.10">
    <property type="entry name" value="Chorismate lyase-like"/>
    <property type="match status" value="1"/>
</dbReference>
<dbReference type="InterPro" id="IPR036388">
    <property type="entry name" value="WH-like_DNA-bd_sf"/>
</dbReference>
<dbReference type="InterPro" id="IPR036390">
    <property type="entry name" value="WH_DNA-bd_sf"/>
</dbReference>
<dbReference type="SMART" id="SM00345">
    <property type="entry name" value="HTH_GNTR"/>
    <property type="match status" value="1"/>
</dbReference>
<dbReference type="Gene3D" id="1.10.10.10">
    <property type="entry name" value="Winged helix-like DNA-binding domain superfamily/Winged helix DNA-binding domain"/>
    <property type="match status" value="1"/>
</dbReference>
<accession>A0ABS5L870</accession>
<organism evidence="5 6">
    <name type="scientific">Catenulispora pinistramenti</name>
    <dbReference type="NCBI Taxonomy" id="2705254"/>
    <lineage>
        <taxon>Bacteria</taxon>
        <taxon>Bacillati</taxon>
        <taxon>Actinomycetota</taxon>
        <taxon>Actinomycetes</taxon>
        <taxon>Catenulisporales</taxon>
        <taxon>Catenulisporaceae</taxon>
        <taxon>Catenulispora</taxon>
    </lineage>
</organism>
<reference evidence="5 6" key="1">
    <citation type="submission" date="2020-02" db="EMBL/GenBank/DDBJ databases">
        <title>Acidophilic actinobacteria isolated from forest soil.</title>
        <authorList>
            <person name="Golinska P."/>
        </authorList>
    </citation>
    <scope>NUCLEOTIDE SEQUENCE [LARGE SCALE GENOMIC DNA]</scope>
    <source>
        <strain evidence="5 6">NL8</strain>
    </source>
</reference>
<evidence type="ECO:0000256" key="2">
    <source>
        <dbReference type="ARBA" id="ARBA00023125"/>
    </source>
</evidence>
<dbReference type="CDD" id="cd07377">
    <property type="entry name" value="WHTH_GntR"/>
    <property type="match status" value="1"/>
</dbReference>
<evidence type="ECO:0000313" key="5">
    <source>
        <dbReference type="EMBL" id="MBS2554432.1"/>
    </source>
</evidence>
<feature type="domain" description="HTH gntR-type" evidence="4">
    <location>
        <begin position="8"/>
        <end position="76"/>
    </location>
</feature>
<dbReference type="SUPFAM" id="SSF64288">
    <property type="entry name" value="Chorismate lyase-like"/>
    <property type="match status" value="1"/>
</dbReference>
<dbReference type="Pfam" id="PF00392">
    <property type="entry name" value="GntR"/>
    <property type="match status" value="1"/>
</dbReference>
<dbReference type="InterPro" id="IPR028978">
    <property type="entry name" value="Chorismate_lyase_/UTRA_dom_sf"/>
</dbReference>